<evidence type="ECO:0000259" key="25">
    <source>
        <dbReference type="PROSITE" id="PS50011"/>
    </source>
</evidence>
<evidence type="ECO:0000256" key="19">
    <source>
        <dbReference type="ARBA" id="ARBA00047899"/>
    </source>
</evidence>
<dbReference type="InterPro" id="IPR050839">
    <property type="entry name" value="Rho-assoc_Ser/Thr_Kinase"/>
</dbReference>
<evidence type="ECO:0000256" key="9">
    <source>
        <dbReference type="ARBA" id="ARBA00022679"/>
    </source>
</evidence>
<dbReference type="PROSITE" id="PS00107">
    <property type="entry name" value="PROTEIN_KINASE_ATP"/>
    <property type="match status" value="1"/>
</dbReference>
<dbReference type="InterPro" id="IPR008271">
    <property type="entry name" value="Ser/Thr_kinase_AS"/>
</dbReference>
<keyword evidence="11 21" id="KW-0547">Nucleotide-binding</keyword>
<dbReference type="InterPro" id="IPR017441">
    <property type="entry name" value="Protein_kinase_ATP_BS"/>
</dbReference>
<dbReference type="SMART" id="SM00133">
    <property type="entry name" value="S_TK_X"/>
    <property type="match status" value="1"/>
</dbReference>
<evidence type="ECO:0000256" key="10">
    <source>
        <dbReference type="ARBA" id="ARBA00022723"/>
    </source>
</evidence>
<comment type="subcellular location">
    <subcellularLocation>
        <location evidence="3">Cell projection</location>
        <location evidence="3">Lamellipodium</location>
    </subcellularLocation>
    <subcellularLocation>
        <location evidence="2">Cytoplasm</location>
    </subcellularLocation>
</comment>
<comment type="cofactor">
    <cofactor evidence="1">
        <name>Mg(2+)</name>
        <dbReference type="ChEBI" id="CHEBI:18420"/>
    </cofactor>
</comment>
<protein>
    <recommendedName>
        <fullName evidence="5">non-specific serine/threonine protein kinase</fullName>
        <ecNumber evidence="5">2.7.11.1</ecNumber>
    </recommendedName>
</protein>
<keyword evidence="31" id="KW-1185">Reference proteome</keyword>
<feature type="coiled-coil region" evidence="22">
    <location>
        <begin position="549"/>
        <end position="839"/>
    </location>
</feature>
<dbReference type="Gene3D" id="3.30.200.20">
    <property type="entry name" value="Phosphorylase Kinase, domain 1"/>
    <property type="match status" value="1"/>
</dbReference>
<evidence type="ECO:0000256" key="12">
    <source>
        <dbReference type="ARBA" id="ARBA00022771"/>
    </source>
</evidence>
<dbReference type="Gene3D" id="2.30.29.30">
    <property type="entry name" value="Pleckstrin-homology domain (PH domain)/Phosphotyrosine-binding domain (PTB)"/>
    <property type="match status" value="1"/>
</dbReference>
<evidence type="ECO:0000256" key="20">
    <source>
        <dbReference type="ARBA" id="ARBA00048679"/>
    </source>
</evidence>
<feature type="domain" description="CNH" evidence="28">
    <location>
        <begin position="1329"/>
        <end position="1607"/>
    </location>
</feature>
<dbReference type="FunFam" id="3.30.200.20:FF:001209">
    <property type="entry name" value="Serine/threonine-protein kinase MRCK beta"/>
    <property type="match status" value="1"/>
</dbReference>
<comment type="similarity">
    <text evidence="4">Belongs to the protein kinase superfamily. AGC Ser/Thr protein kinase family. DMPK subfamily.</text>
</comment>
<evidence type="ECO:0000256" key="14">
    <source>
        <dbReference type="ARBA" id="ARBA00022833"/>
    </source>
</evidence>
<dbReference type="InterPro" id="IPR000719">
    <property type="entry name" value="Prot_kinase_dom"/>
</dbReference>
<dbReference type="PANTHER" id="PTHR22988">
    <property type="entry name" value="MYOTONIC DYSTROPHY S/T KINASE-RELATED"/>
    <property type="match status" value="1"/>
</dbReference>
<dbReference type="PROSITE" id="PS50108">
    <property type="entry name" value="CRIB"/>
    <property type="match status" value="1"/>
</dbReference>
<dbReference type="Pfam" id="PF00780">
    <property type="entry name" value="CNH"/>
    <property type="match status" value="1"/>
</dbReference>
<dbReference type="InterPro" id="IPR011009">
    <property type="entry name" value="Kinase-like_dom_sf"/>
</dbReference>
<dbReference type="STRING" id="103372.F4WAW1"/>
<dbReference type="FunFam" id="3.30.60.20:FF:000005">
    <property type="entry name" value="Non-specific serine/threonine protein kinase"/>
    <property type="match status" value="1"/>
</dbReference>
<dbReference type="SMART" id="SM00036">
    <property type="entry name" value="CNH"/>
    <property type="match status" value="1"/>
</dbReference>
<dbReference type="InterPro" id="IPR020454">
    <property type="entry name" value="DAG/PE-bd"/>
</dbReference>
<dbReference type="SMART" id="SM00285">
    <property type="entry name" value="PBD"/>
    <property type="match status" value="1"/>
</dbReference>
<feature type="compositionally biased region" description="Pro residues" evidence="23">
    <location>
        <begin position="1769"/>
        <end position="1782"/>
    </location>
</feature>
<feature type="compositionally biased region" description="Polar residues" evidence="23">
    <location>
        <begin position="1071"/>
        <end position="1086"/>
    </location>
</feature>
<dbReference type="CDD" id="cd00132">
    <property type="entry name" value="CRIB"/>
    <property type="match status" value="1"/>
</dbReference>
<evidence type="ECO:0000259" key="24">
    <source>
        <dbReference type="PROSITE" id="PS50003"/>
    </source>
</evidence>
<dbReference type="GO" id="GO:0005856">
    <property type="term" value="C:cytoskeleton"/>
    <property type="evidence" value="ECO:0007669"/>
    <property type="project" value="TreeGrafter"/>
</dbReference>
<keyword evidence="7" id="KW-0723">Serine/threonine-protein kinase</keyword>
<dbReference type="Gene3D" id="1.10.510.10">
    <property type="entry name" value="Transferase(Phosphotransferase) domain 1"/>
    <property type="match status" value="1"/>
</dbReference>
<dbReference type="InterPro" id="IPR001180">
    <property type="entry name" value="CNH_dom"/>
</dbReference>
<dbReference type="CDD" id="cd01243">
    <property type="entry name" value="PH_MRCK"/>
    <property type="match status" value="1"/>
</dbReference>
<dbReference type="SMART" id="SM00109">
    <property type="entry name" value="C1"/>
    <property type="match status" value="1"/>
</dbReference>
<evidence type="ECO:0000256" key="8">
    <source>
        <dbReference type="ARBA" id="ARBA00022553"/>
    </source>
</evidence>
<evidence type="ECO:0000256" key="16">
    <source>
        <dbReference type="ARBA" id="ARBA00022842"/>
    </source>
</evidence>
<dbReference type="PANTHER" id="PTHR22988:SF66">
    <property type="entry name" value="SERINE_THREONINE-PROTEIN KINASE GENGHIS KHAN"/>
    <property type="match status" value="1"/>
</dbReference>
<dbReference type="Pfam" id="PF00069">
    <property type="entry name" value="Pkinase"/>
    <property type="match status" value="1"/>
</dbReference>
<dbReference type="SUPFAM" id="SSF56112">
    <property type="entry name" value="Protein kinase-like (PK-like)"/>
    <property type="match status" value="1"/>
</dbReference>
<dbReference type="InterPro" id="IPR031597">
    <property type="entry name" value="KELK"/>
</dbReference>
<dbReference type="OrthoDB" id="6764942at2759"/>
<dbReference type="GO" id="GO:0031032">
    <property type="term" value="P:actomyosin structure organization"/>
    <property type="evidence" value="ECO:0007669"/>
    <property type="project" value="TreeGrafter"/>
</dbReference>
<dbReference type="SUPFAM" id="SSF50729">
    <property type="entry name" value="PH domain-like"/>
    <property type="match status" value="1"/>
</dbReference>
<keyword evidence="13 30" id="KW-0418">Kinase</keyword>
<dbReference type="PROSITE" id="PS50219">
    <property type="entry name" value="CNH"/>
    <property type="match status" value="1"/>
</dbReference>
<dbReference type="FunFam" id="2.30.29.30:FF:000032">
    <property type="entry name" value="Non-specific serine/threonine protein kinase"/>
    <property type="match status" value="1"/>
</dbReference>
<keyword evidence="18" id="KW-0966">Cell projection</keyword>
<evidence type="ECO:0000256" key="7">
    <source>
        <dbReference type="ARBA" id="ARBA00022527"/>
    </source>
</evidence>
<gene>
    <name evidence="30" type="ORF">G5I_02654</name>
</gene>
<evidence type="ECO:0000256" key="22">
    <source>
        <dbReference type="SAM" id="Coils"/>
    </source>
</evidence>
<evidence type="ECO:0000313" key="30">
    <source>
        <dbReference type="EMBL" id="EGI68651.1"/>
    </source>
</evidence>
<dbReference type="PROSITE" id="PS50081">
    <property type="entry name" value="ZF_DAG_PE_2"/>
    <property type="match status" value="1"/>
</dbReference>
<dbReference type="PROSITE" id="PS00108">
    <property type="entry name" value="PROTEIN_KINASE_ST"/>
    <property type="match status" value="1"/>
</dbReference>
<feature type="domain" description="Phorbol-ester/DAG-type" evidence="26">
    <location>
        <begin position="1114"/>
        <end position="1164"/>
    </location>
</feature>
<dbReference type="InterPro" id="IPR001849">
    <property type="entry name" value="PH_domain"/>
</dbReference>
<feature type="binding site" evidence="21">
    <location>
        <position position="149"/>
    </location>
    <ligand>
        <name>ATP</name>
        <dbReference type="ChEBI" id="CHEBI:30616"/>
    </ligand>
</feature>
<evidence type="ECO:0000256" key="18">
    <source>
        <dbReference type="ARBA" id="ARBA00023273"/>
    </source>
</evidence>
<evidence type="ECO:0000313" key="31">
    <source>
        <dbReference type="Proteomes" id="UP000007755"/>
    </source>
</evidence>
<evidence type="ECO:0000256" key="5">
    <source>
        <dbReference type="ARBA" id="ARBA00012513"/>
    </source>
</evidence>
<dbReference type="InterPro" id="IPR002219">
    <property type="entry name" value="PKC_DAG/PE"/>
</dbReference>
<dbReference type="SUPFAM" id="SSF57889">
    <property type="entry name" value="Cysteine-rich domain"/>
    <property type="match status" value="1"/>
</dbReference>
<evidence type="ECO:0000256" key="23">
    <source>
        <dbReference type="SAM" id="MobiDB-lite"/>
    </source>
</evidence>
<feature type="region of interest" description="Disordered" evidence="23">
    <location>
        <begin position="1052"/>
        <end position="1086"/>
    </location>
</feature>
<dbReference type="GO" id="GO:0005524">
    <property type="term" value="F:ATP binding"/>
    <property type="evidence" value="ECO:0007669"/>
    <property type="project" value="UniProtKB-UniRule"/>
</dbReference>
<dbReference type="PROSITE" id="PS50003">
    <property type="entry name" value="PH_DOMAIN"/>
    <property type="match status" value="1"/>
</dbReference>
<evidence type="ECO:0000256" key="11">
    <source>
        <dbReference type="ARBA" id="ARBA00022741"/>
    </source>
</evidence>
<dbReference type="SMART" id="SM00220">
    <property type="entry name" value="S_TKc"/>
    <property type="match status" value="1"/>
</dbReference>
<evidence type="ECO:0000256" key="3">
    <source>
        <dbReference type="ARBA" id="ARBA00004510"/>
    </source>
</evidence>
<feature type="region of interest" description="Disordered" evidence="23">
    <location>
        <begin position="1640"/>
        <end position="1662"/>
    </location>
</feature>
<keyword evidence="12" id="KW-0863">Zinc-finger</keyword>
<dbReference type="InterPro" id="IPR046349">
    <property type="entry name" value="C1-like_sf"/>
</dbReference>
<dbReference type="FunCoup" id="F4WAW1">
    <property type="interactions" value="640"/>
</dbReference>
<dbReference type="PROSITE" id="PS51285">
    <property type="entry name" value="AGC_KINASE_CTER"/>
    <property type="match status" value="1"/>
</dbReference>
<feature type="region of interest" description="Disordered" evidence="23">
    <location>
        <begin position="1807"/>
        <end position="1850"/>
    </location>
</feature>
<reference evidence="30" key="1">
    <citation type="submission" date="2011-02" db="EMBL/GenBank/DDBJ databases">
        <title>The genome of the leaf-cutting ant Acromyrmex echinatior suggests key adaptations to social evolution and fungus farming.</title>
        <authorList>
            <person name="Nygaard S."/>
            <person name="Zhang G."/>
        </authorList>
    </citation>
    <scope>NUCLEOTIDE SEQUENCE</scope>
</reference>
<dbReference type="GO" id="GO:0030027">
    <property type="term" value="C:lamellipodium"/>
    <property type="evidence" value="ECO:0007669"/>
    <property type="project" value="UniProtKB-SubCell"/>
</dbReference>
<name>F4WAW1_ACREC</name>
<keyword evidence="8" id="KW-0597">Phosphoprotein</keyword>
<evidence type="ECO:0000256" key="1">
    <source>
        <dbReference type="ARBA" id="ARBA00001946"/>
    </source>
</evidence>
<keyword evidence="16" id="KW-0460">Magnesium</keyword>
<accession>F4WAW1</accession>
<dbReference type="InParanoid" id="F4WAW1"/>
<evidence type="ECO:0000259" key="26">
    <source>
        <dbReference type="PROSITE" id="PS50081"/>
    </source>
</evidence>
<evidence type="ECO:0000256" key="21">
    <source>
        <dbReference type="PROSITE-ProRule" id="PRU10141"/>
    </source>
</evidence>
<dbReference type="PROSITE" id="PS00479">
    <property type="entry name" value="ZF_DAG_PE_1"/>
    <property type="match status" value="1"/>
</dbReference>
<dbReference type="Proteomes" id="UP000007755">
    <property type="component" value="Unassembled WGS sequence"/>
</dbReference>
<evidence type="ECO:0000259" key="28">
    <source>
        <dbReference type="PROSITE" id="PS50219"/>
    </source>
</evidence>
<dbReference type="InterPro" id="IPR011993">
    <property type="entry name" value="PH-like_dom_sf"/>
</dbReference>
<dbReference type="CDD" id="cd05597">
    <property type="entry name" value="STKc_DMPK_like"/>
    <property type="match status" value="1"/>
</dbReference>
<feature type="compositionally biased region" description="Basic and acidic residues" evidence="23">
    <location>
        <begin position="1649"/>
        <end position="1662"/>
    </location>
</feature>
<dbReference type="PROSITE" id="PS50011">
    <property type="entry name" value="PROTEIN_KINASE_DOM"/>
    <property type="match status" value="1"/>
</dbReference>
<dbReference type="Pfam" id="PF00433">
    <property type="entry name" value="Pkinase_C"/>
    <property type="match status" value="1"/>
</dbReference>
<dbReference type="GO" id="GO:0008270">
    <property type="term" value="F:zinc ion binding"/>
    <property type="evidence" value="ECO:0007669"/>
    <property type="project" value="UniProtKB-KW"/>
</dbReference>
<dbReference type="GO" id="GO:0005737">
    <property type="term" value="C:cytoplasm"/>
    <property type="evidence" value="ECO:0007669"/>
    <property type="project" value="UniProtKB-SubCell"/>
</dbReference>
<keyword evidence="6" id="KW-0963">Cytoplasm</keyword>
<evidence type="ECO:0000259" key="29">
    <source>
        <dbReference type="PROSITE" id="PS51285"/>
    </source>
</evidence>
<sequence>MEMSSVDCGKKQHYLQGDMSDSSRYLYGHLPPDIMLKGLSNNGIGGKLCQLEGLFIGDSAQSGRAGHIVSIETLIDVLLVLYDECCNSSLRREKTVSDFIEFVKPITSCIKNLQLTREDFEIVKVIGRGAFGEVCVVRMRGSDKVFAMKILNKWEMLKRAETACFREERDVLVYGDRRWITNLHYAFQDDNNLYLVMDYYCGGDLLTLLSKFEDRLPEDMARFYIAEMVLAIGSIHDLRYVHRDIKPDNVLLDANGHIRLADFGSCLRLFEDGTVQSNVAVGTPDYISPEILRAMEDGQGQYGPECDWWSLGVCMYEMLYGETPFYAESLVETYGKIMNHKNCFDFPMDAMYDVSEEAKDLMRKLICSSEFRLGQNGIDDFKKHPWFDGVDWDTLRDSTAPYIPEVSSPSDTSNFDVDDTDVRTSDAVPPAANSAFSALHLPFVGFSFTQGSCISDLGCISALSQTDKRIQILEEENTRLVQTIDDMKNHSSISHSSPGISPDSNNATRKLQDEINTLTKRNCELESQLKSMDIPRELRTLDNGDMMKYRELEKLVRCLRSEKEEAIKDKLDAQEKLKLQDKELKDALTQRKLAMTEYTEVSDKLSELRQQKQKLSRQVRDKEEELEVAMQKVDTLRHDIRKAEKLRRELENRIDEAMAETSKERKLRERSEEYCKQMQEEMEKIRQRSLGNDASANHALATQEINRLKAEVEKLEVQYNENLTQQQSRFNLEIRSLQEQLHEAETRRELLEREVQLTKEKLDAARLENITDSEETINELNRRHERERIILVEENKKLVLELGALTDSVNRLQGERRQLEDEYEELRNKKEAIAQWEAQITEIIQWVSDEKDARGYLQALATKMTEELEFLKHSGGVGGIGSGTTMTDKNWRNRRSQKLDKMELLNLQSSLQSEIQAKQAISEELTKTRSDLIAAQKLQSASVYWRNELRVGPLVAHLQTIFVTAVSSSDTTSKPPNIVSTKPQRIIVHQPSSPLPVMRAPRITTCRLLTRFVPVNTFISQNAVTIVSPPVLERPTSQMSYLEHFLKETTSSTRHGSVDSVEGDIEDNRAPSITSSKSNLSELSIDPTSPLSHELLNKSSSTHGQINLQPKPKSHQFLVRTFSAPTKCNHCTSLMVGLTRQGVVCEVCGFACHMPCCDKVPSMCPVPHDQTKRPLGIDPTRGIGTAYEGYVKVPKMGGVKKGWVRQFVVVCDFKLFLYDISPDRNALPSVYVSQVLDMRDEEFSVSSVRDSDVIHATKKDIPCIFRITTSLLEPPGLRNHTLMLADTESEKTKWVVALSELHRILKRNNLPNTTIFRAKELLDNTLAFIKNVMSGAVIDPDRLVIGTEEGLFCLDLDRNEIARVGEGKKIYLLEYVTEEQLIVVLSGKQRHVRLVPVRALDGDEVEWIKVAETKGCITLTTGVVRRNPLNYCLCVAIKKQNASQIIIYEITRTKTRHKRIRELMLPCHAQTLQILSEGRLCVGYPSGFSIYSILGDHHPISLVHAENTLLGFLTYSAVDALRCIELTRGEFLLVFHTLAVYVDNQGRKSRDREIMYPAVPTAVSYCEGYLLVYSETHIDVFDCTSGDWLQTLNVKRARPLNISGSLTSCVINDMPYVIYLSNLHQRELLNLMPLDASGRQMTRPRRRFSLREGNRAVRPTDRRSKMISAPTNFNHISHMGPGNGIQIQRLLDLPTTLETADQQHTSHHGSSHLHSSQQRLYDATLQTPNKPAPLPPRHPPSDARRLSSHMSRNSGYSPHNGSTTSRRGPAPPRPTATPPSLPRTPVDQIDSESLHLRSHTPLSLGSIASLHNKEHPSGGSPRHSIASNNSSNPSTPPSPAHDHGSSSYDS</sequence>
<proteinExistence type="inferred from homology"/>
<dbReference type="SMART" id="SM00233">
    <property type="entry name" value="PH"/>
    <property type="match status" value="1"/>
</dbReference>
<feature type="region of interest" description="Disordered" evidence="23">
    <location>
        <begin position="1698"/>
        <end position="1787"/>
    </location>
</feature>
<dbReference type="GO" id="GO:0004674">
    <property type="term" value="F:protein serine/threonine kinase activity"/>
    <property type="evidence" value="ECO:0007669"/>
    <property type="project" value="UniProtKB-KW"/>
</dbReference>
<dbReference type="PRINTS" id="PR00008">
    <property type="entry name" value="DAGPEDOMAIN"/>
</dbReference>
<feature type="domain" description="AGC-kinase C-terminal" evidence="29">
    <location>
        <begin position="388"/>
        <end position="458"/>
    </location>
</feature>
<dbReference type="InterPro" id="IPR000961">
    <property type="entry name" value="AGC-kinase_C"/>
</dbReference>
<evidence type="ECO:0000256" key="15">
    <source>
        <dbReference type="ARBA" id="ARBA00022840"/>
    </source>
</evidence>
<comment type="catalytic activity">
    <reaction evidence="19">
        <text>L-threonyl-[protein] + ATP = O-phospho-L-threonyl-[protein] + ADP + H(+)</text>
        <dbReference type="Rhea" id="RHEA:46608"/>
        <dbReference type="Rhea" id="RHEA-COMP:11060"/>
        <dbReference type="Rhea" id="RHEA-COMP:11605"/>
        <dbReference type="ChEBI" id="CHEBI:15378"/>
        <dbReference type="ChEBI" id="CHEBI:30013"/>
        <dbReference type="ChEBI" id="CHEBI:30616"/>
        <dbReference type="ChEBI" id="CHEBI:61977"/>
        <dbReference type="ChEBI" id="CHEBI:456216"/>
        <dbReference type="EC" id="2.7.11.1"/>
    </reaction>
</comment>
<feature type="domain" description="CRIB" evidence="27">
    <location>
        <begin position="1667"/>
        <end position="1680"/>
    </location>
</feature>
<evidence type="ECO:0000256" key="6">
    <source>
        <dbReference type="ARBA" id="ARBA00022490"/>
    </source>
</evidence>
<feature type="compositionally biased region" description="Polar residues" evidence="23">
    <location>
        <begin position="1748"/>
        <end position="1761"/>
    </location>
</feature>
<dbReference type="InterPro" id="IPR017892">
    <property type="entry name" value="Pkinase_C"/>
</dbReference>
<comment type="catalytic activity">
    <reaction evidence="20">
        <text>L-seryl-[protein] + ATP = O-phospho-L-seryl-[protein] + ADP + H(+)</text>
        <dbReference type="Rhea" id="RHEA:17989"/>
        <dbReference type="Rhea" id="RHEA-COMP:9863"/>
        <dbReference type="Rhea" id="RHEA-COMP:11604"/>
        <dbReference type="ChEBI" id="CHEBI:15378"/>
        <dbReference type="ChEBI" id="CHEBI:29999"/>
        <dbReference type="ChEBI" id="CHEBI:30616"/>
        <dbReference type="ChEBI" id="CHEBI:83421"/>
        <dbReference type="ChEBI" id="CHEBI:456216"/>
        <dbReference type="EC" id="2.7.11.1"/>
    </reaction>
</comment>
<feature type="domain" description="PH" evidence="24">
    <location>
        <begin position="1184"/>
        <end position="1303"/>
    </location>
</feature>
<dbReference type="EMBL" id="GL888054">
    <property type="protein sequence ID" value="EGI68651.1"/>
    <property type="molecule type" value="Genomic_DNA"/>
</dbReference>
<dbReference type="InterPro" id="IPR000095">
    <property type="entry name" value="CRIB_dom"/>
</dbReference>
<dbReference type="InterPro" id="IPR057529">
    <property type="entry name" value="MRCK/ROCK_PH"/>
</dbReference>
<evidence type="ECO:0000256" key="13">
    <source>
        <dbReference type="ARBA" id="ARBA00022777"/>
    </source>
</evidence>
<evidence type="ECO:0000259" key="27">
    <source>
        <dbReference type="PROSITE" id="PS50108"/>
    </source>
</evidence>
<keyword evidence="17 22" id="KW-0175">Coiled coil</keyword>
<keyword evidence="14" id="KW-0862">Zinc</keyword>
<dbReference type="EC" id="2.7.11.1" evidence="5"/>
<keyword evidence="9" id="KW-0808">Transferase</keyword>
<evidence type="ECO:0000256" key="2">
    <source>
        <dbReference type="ARBA" id="ARBA00004496"/>
    </source>
</evidence>
<organism evidence="31">
    <name type="scientific">Acromyrmex echinatior</name>
    <name type="common">Panamanian leafcutter ant</name>
    <name type="synonym">Acromyrmex octospinosus echinatior</name>
    <dbReference type="NCBI Taxonomy" id="103372"/>
    <lineage>
        <taxon>Eukaryota</taxon>
        <taxon>Metazoa</taxon>
        <taxon>Ecdysozoa</taxon>
        <taxon>Arthropoda</taxon>
        <taxon>Hexapoda</taxon>
        <taxon>Insecta</taxon>
        <taxon>Pterygota</taxon>
        <taxon>Neoptera</taxon>
        <taxon>Endopterygota</taxon>
        <taxon>Hymenoptera</taxon>
        <taxon>Apocrita</taxon>
        <taxon>Aculeata</taxon>
        <taxon>Formicoidea</taxon>
        <taxon>Formicidae</taxon>
        <taxon>Myrmicinae</taxon>
        <taxon>Acromyrmex</taxon>
    </lineage>
</organism>
<dbReference type="Pfam" id="PF15796">
    <property type="entry name" value="KELK"/>
    <property type="match status" value="1"/>
</dbReference>
<dbReference type="Pfam" id="PF08826">
    <property type="entry name" value="DMPK_coil"/>
    <property type="match status" value="1"/>
</dbReference>
<dbReference type="CDD" id="cd20809">
    <property type="entry name" value="C1_MRCK"/>
    <property type="match status" value="1"/>
</dbReference>
<dbReference type="FunFam" id="1.10.510.10:FF:000014">
    <property type="entry name" value="Non-specific serine/threonine protein kinase"/>
    <property type="match status" value="1"/>
</dbReference>
<dbReference type="Pfam" id="PF00130">
    <property type="entry name" value="C1_1"/>
    <property type="match status" value="1"/>
</dbReference>
<evidence type="ECO:0000256" key="4">
    <source>
        <dbReference type="ARBA" id="ARBA00005719"/>
    </source>
</evidence>
<dbReference type="eggNOG" id="KOG0612">
    <property type="taxonomic scope" value="Eukaryota"/>
</dbReference>
<keyword evidence="10" id="KW-0479">Metal-binding</keyword>
<dbReference type="Gene3D" id="3.30.60.20">
    <property type="match status" value="1"/>
</dbReference>
<feature type="domain" description="Protein kinase" evidence="25">
    <location>
        <begin position="120"/>
        <end position="387"/>
    </location>
</feature>
<evidence type="ECO:0000256" key="17">
    <source>
        <dbReference type="ARBA" id="ARBA00023054"/>
    </source>
</evidence>
<keyword evidence="15 21" id="KW-0067">ATP-binding</keyword>
<dbReference type="InterPro" id="IPR014930">
    <property type="entry name" value="Myotonic_dystrophy_kinase_coil"/>
</dbReference>
<feature type="coiled-coil region" evidence="22">
    <location>
        <begin position="463"/>
        <end position="490"/>
    </location>
</feature>
<dbReference type="Pfam" id="PF25346">
    <property type="entry name" value="PH_MRCK"/>
    <property type="match status" value="1"/>
</dbReference>